<evidence type="ECO:0000256" key="1">
    <source>
        <dbReference type="ARBA" id="ARBA00022553"/>
    </source>
</evidence>
<dbReference type="GO" id="GO:0006355">
    <property type="term" value="P:regulation of DNA-templated transcription"/>
    <property type="evidence" value="ECO:0007669"/>
    <property type="project" value="InterPro"/>
</dbReference>
<dbReference type="Pfam" id="PF00072">
    <property type="entry name" value="Response_reg"/>
    <property type="match status" value="1"/>
</dbReference>
<proteinExistence type="predicted"/>
<evidence type="ECO:0000259" key="8">
    <source>
        <dbReference type="PROSITE" id="PS50110"/>
    </source>
</evidence>
<sequence length="229" mass="25165">MVYCVEDDASIRELALYALTQAGIEAEGMANDVEFRAACARRLPDVVMLDIMLPGADGLEILHRIRNTPGLSRVPVIMVTAKSTELDIVTALDGGADEYLTKPYGMMEMVSRVRALLRRAPDWGNEAPQGSSDEITIGPLSISEMRHEAFCGGEPLSLTAREFDLLLHFMENPGVALSRDALLQHVWGWDFAGGSRTVDMHVLTLRQKLGEHASLIETVRGVGYRLVSQ</sequence>
<dbReference type="PROSITE" id="PS50110">
    <property type="entry name" value="RESPONSE_REGULATORY"/>
    <property type="match status" value="1"/>
</dbReference>
<feature type="modified residue" description="4-aspartylphosphate" evidence="6">
    <location>
        <position position="50"/>
    </location>
</feature>
<dbReference type="SMART" id="SM00448">
    <property type="entry name" value="REC"/>
    <property type="match status" value="1"/>
</dbReference>
<feature type="domain" description="OmpR/PhoB-type" evidence="9">
    <location>
        <begin position="132"/>
        <end position="228"/>
    </location>
</feature>
<dbReference type="InterPro" id="IPR016032">
    <property type="entry name" value="Sig_transdc_resp-reg_C-effctor"/>
</dbReference>
<name>A0A6N6NMT7_9ACTN</name>
<keyword evidence="4 7" id="KW-0238">DNA-binding</keyword>
<evidence type="ECO:0000256" key="5">
    <source>
        <dbReference type="ARBA" id="ARBA00023163"/>
    </source>
</evidence>
<feature type="DNA-binding region" description="OmpR/PhoB-type" evidence="7">
    <location>
        <begin position="132"/>
        <end position="228"/>
    </location>
</feature>
<dbReference type="CDD" id="cd00383">
    <property type="entry name" value="trans_reg_C"/>
    <property type="match status" value="1"/>
</dbReference>
<dbReference type="Gene3D" id="6.10.250.690">
    <property type="match status" value="1"/>
</dbReference>
<feature type="domain" description="Response regulatory" evidence="8">
    <location>
        <begin position="1"/>
        <end position="117"/>
    </location>
</feature>
<evidence type="ECO:0000256" key="2">
    <source>
        <dbReference type="ARBA" id="ARBA00023012"/>
    </source>
</evidence>
<evidence type="ECO:0000259" key="9">
    <source>
        <dbReference type="PROSITE" id="PS51755"/>
    </source>
</evidence>
<organism evidence="10 11">
    <name type="scientific">Ellagibacter isourolithinifaciens</name>
    <dbReference type="NCBI Taxonomy" id="2137581"/>
    <lineage>
        <taxon>Bacteria</taxon>
        <taxon>Bacillati</taxon>
        <taxon>Actinomycetota</taxon>
        <taxon>Coriobacteriia</taxon>
        <taxon>Eggerthellales</taxon>
        <taxon>Eggerthellaceae</taxon>
        <taxon>Ellagibacter</taxon>
    </lineage>
</organism>
<dbReference type="GO" id="GO:0000156">
    <property type="term" value="F:phosphorelay response regulator activity"/>
    <property type="evidence" value="ECO:0007669"/>
    <property type="project" value="TreeGrafter"/>
</dbReference>
<keyword evidence="1 6" id="KW-0597">Phosphoprotein</keyword>
<dbReference type="OrthoDB" id="9775518at2"/>
<comment type="caution">
    <text evidence="10">The sequence shown here is derived from an EMBL/GenBank/DDBJ whole genome shotgun (WGS) entry which is preliminary data.</text>
</comment>
<dbReference type="EMBL" id="WAJR01000006">
    <property type="protein sequence ID" value="KAB1641326.1"/>
    <property type="molecule type" value="Genomic_DNA"/>
</dbReference>
<evidence type="ECO:0000256" key="6">
    <source>
        <dbReference type="PROSITE-ProRule" id="PRU00169"/>
    </source>
</evidence>
<dbReference type="InterPro" id="IPR001867">
    <property type="entry name" value="OmpR/PhoB-type_DNA-bd"/>
</dbReference>
<reference evidence="10 11" key="1">
    <citation type="submission" date="2019-09" db="EMBL/GenBank/DDBJ databases">
        <title>Whole genome shotgun sequencing (WGS) of Ellagibacter isourolithinifaciens DSM 104140(T) and Adlercreutzia muris DSM 29508(T).</title>
        <authorList>
            <person name="Stoll D.A."/>
            <person name="Danylec N."/>
            <person name="Huch M."/>
        </authorList>
    </citation>
    <scope>NUCLEOTIDE SEQUENCE [LARGE SCALE GENOMIC DNA]</scope>
    <source>
        <strain evidence="10 11">DSM 104140</strain>
    </source>
</reference>
<gene>
    <name evidence="10" type="ORF">F8C90_03990</name>
</gene>
<dbReference type="PANTHER" id="PTHR48111">
    <property type="entry name" value="REGULATOR OF RPOS"/>
    <property type="match status" value="1"/>
</dbReference>
<dbReference type="SMART" id="SM00862">
    <property type="entry name" value="Trans_reg_C"/>
    <property type="match status" value="1"/>
</dbReference>
<evidence type="ECO:0000313" key="10">
    <source>
        <dbReference type="EMBL" id="KAB1641326.1"/>
    </source>
</evidence>
<dbReference type="Gene3D" id="3.40.50.2300">
    <property type="match status" value="1"/>
</dbReference>
<keyword evidence="5" id="KW-0804">Transcription</keyword>
<evidence type="ECO:0000256" key="7">
    <source>
        <dbReference type="PROSITE-ProRule" id="PRU01091"/>
    </source>
</evidence>
<evidence type="ECO:0000256" key="4">
    <source>
        <dbReference type="ARBA" id="ARBA00023125"/>
    </source>
</evidence>
<keyword evidence="11" id="KW-1185">Reference proteome</keyword>
<dbReference type="RefSeq" id="WP_158049160.1">
    <property type="nucleotide sequence ID" value="NZ_DAWAFB010000004.1"/>
</dbReference>
<dbReference type="InterPro" id="IPR036388">
    <property type="entry name" value="WH-like_DNA-bd_sf"/>
</dbReference>
<accession>A0A6N6NMT7</accession>
<dbReference type="GeneID" id="98657565"/>
<evidence type="ECO:0000256" key="3">
    <source>
        <dbReference type="ARBA" id="ARBA00023015"/>
    </source>
</evidence>
<protein>
    <submittedName>
        <fullName evidence="10">Response regulator transcription factor</fullName>
    </submittedName>
</protein>
<dbReference type="InterPro" id="IPR011006">
    <property type="entry name" value="CheY-like_superfamily"/>
</dbReference>
<dbReference type="GO" id="GO:0032993">
    <property type="term" value="C:protein-DNA complex"/>
    <property type="evidence" value="ECO:0007669"/>
    <property type="project" value="TreeGrafter"/>
</dbReference>
<dbReference type="Pfam" id="PF00486">
    <property type="entry name" value="Trans_reg_C"/>
    <property type="match status" value="1"/>
</dbReference>
<evidence type="ECO:0000313" key="11">
    <source>
        <dbReference type="Proteomes" id="UP000468668"/>
    </source>
</evidence>
<dbReference type="PANTHER" id="PTHR48111:SF4">
    <property type="entry name" value="DNA-BINDING DUAL TRANSCRIPTIONAL REGULATOR OMPR"/>
    <property type="match status" value="1"/>
</dbReference>
<dbReference type="SUPFAM" id="SSF46894">
    <property type="entry name" value="C-terminal effector domain of the bipartite response regulators"/>
    <property type="match status" value="1"/>
</dbReference>
<dbReference type="AlphaFoldDB" id="A0A6N6NMT7"/>
<dbReference type="SUPFAM" id="SSF52172">
    <property type="entry name" value="CheY-like"/>
    <property type="match status" value="1"/>
</dbReference>
<dbReference type="PROSITE" id="PS51755">
    <property type="entry name" value="OMPR_PHOB"/>
    <property type="match status" value="1"/>
</dbReference>
<keyword evidence="2" id="KW-0902">Two-component regulatory system</keyword>
<dbReference type="GO" id="GO:0000976">
    <property type="term" value="F:transcription cis-regulatory region binding"/>
    <property type="evidence" value="ECO:0007669"/>
    <property type="project" value="TreeGrafter"/>
</dbReference>
<keyword evidence="3" id="KW-0805">Transcription regulation</keyword>
<dbReference type="InterPro" id="IPR039420">
    <property type="entry name" value="WalR-like"/>
</dbReference>
<dbReference type="InterPro" id="IPR001789">
    <property type="entry name" value="Sig_transdc_resp-reg_receiver"/>
</dbReference>
<dbReference type="Proteomes" id="UP000468668">
    <property type="component" value="Unassembled WGS sequence"/>
</dbReference>
<dbReference type="Gene3D" id="1.10.10.10">
    <property type="entry name" value="Winged helix-like DNA-binding domain superfamily/Winged helix DNA-binding domain"/>
    <property type="match status" value="1"/>
</dbReference>
<dbReference type="GO" id="GO:0005829">
    <property type="term" value="C:cytosol"/>
    <property type="evidence" value="ECO:0007669"/>
    <property type="project" value="TreeGrafter"/>
</dbReference>
<dbReference type="FunFam" id="1.10.10.10:FF:000018">
    <property type="entry name" value="DNA-binding response regulator ResD"/>
    <property type="match status" value="1"/>
</dbReference>